<protein>
    <submittedName>
        <fullName evidence="1">Uncharacterized protein</fullName>
    </submittedName>
</protein>
<dbReference type="EMBL" id="BTGU01000197">
    <property type="protein sequence ID" value="GMN64853.1"/>
    <property type="molecule type" value="Genomic_DNA"/>
</dbReference>
<comment type="caution">
    <text evidence="1">The sequence shown here is derived from an EMBL/GenBank/DDBJ whole genome shotgun (WGS) entry which is preliminary data.</text>
</comment>
<sequence>MRIVCRTRSRETSNHRWEIATSVSPLRLEICSRSHIAIDARSKVQYWPNKEDESGS</sequence>
<gene>
    <name evidence="1" type="ORF">TIFTF001_033918</name>
</gene>
<organism evidence="1 2">
    <name type="scientific">Ficus carica</name>
    <name type="common">Common fig</name>
    <dbReference type="NCBI Taxonomy" id="3494"/>
    <lineage>
        <taxon>Eukaryota</taxon>
        <taxon>Viridiplantae</taxon>
        <taxon>Streptophyta</taxon>
        <taxon>Embryophyta</taxon>
        <taxon>Tracheophyta</taxon>
        <taxon>Spermatophyta</taxon>
        <taxon>Magnoliopsida</taxon>
        <taxon>eudicotyledons</taxon>
        <taxon>Gunneridae</taxon>
        <taxon>Pentapetalae</taxon>
        <taxon>rosids</taxon>
        <taxon>fabids</taxon>
        <taxon>Rosales</taxon>
        <taxon>Moraceae</taxon>
        <taxon>Ficeae</taxon>
        <taxon>Ficus</taxon>
    </lineage>
</organism>
<dbReference type="Proteomes" id="UP001187192">
    <property type="component" value="Unassembled WGS sequence"/>
</dbReference>
<reference evidence="1" key="1">
    <citation type="submission" date="2023-07" db="EMBL/GenBank/DDBJ databases">
        <title>draft genome sequence of fig (Ficus carica).</title>
        <authorList>
            <person name="Takahashi T."/>
            <person name="Nishimura K."/>
        </authorList>
    </citation>
    <scope>NUCLEOTIDE SEQUENCE</scope>
</reference>
<keyword evidence="2" id="KW-1185">Reference proteome</keyword>
<proteinExistence type="predicted"/>
<accession>A0AA88DZL6</accession>
<evidence type="ECO:0000313" key="1">
    <source>
        <dbReference type="EMBL" id="GMN64853.1"/>
    </source>
</evidence>
<name>A0AA88DZL6_FICCA</name>
<evidence type="ECO:0000313" key="2">
    <source>
        <dbReference type="Proteomes" id="UP001187192"/>
    </source>
</evidence>
<dbReference type="AlphaFoldDB" id="A0AA88DZL6"/>